<dbReference type="SUPFAM" id="SSF50978">
    <property type="entry name" value="WD40 repeat-like"/>
    <property type="match status" value="1"/>
</dbReference>
<proteinExistence type="predicted"/>
<protein>
    <submittedName>
        <fullName evidence="2">Uncharacterized protein</fullName>
    </submittedName>
</protein>
<dbReference type="Gene3D" id="2.130.10.10">
    <property type="entry name" value="YVTN repeat-like/Quinoprotein amine dehydrogenase"/>
    <property type="match status" value="1"/>
</dbReference>
<feature type="non-terminal residue" evidence="2">
    <location>
        <position position="282"/>
    </location>
</feature>
<dbReference type="PANTHER" id="PTHR13950">
    <property type="entry name" value="RABCONNECTIN-RELATED"/>
    <property type="match status" value="1"/>
</dbReference>
<dbReference type="InterPro" id="IPR036322">
    <property type="entry name" value="WD40_repeat_dom_sf"/>
</dbReference>
<feature type="region of interest" description="Disordered" evidence="1">
    <location>
        <begin position="132"/>
        <end position="163"/>
    </location>
</feature>
<name>A0A8J4CM02_9CHLO</name>
<dbReference type="PANTHER" id="PTHR13950:SF9">
    <property type="entry name" value="RABCONNECTIN-3A"/>
    <property type="match status" value="1"/>
</dbReference>
<gene>
    <name evidence="2" type="ORF">Vretifemale_14429</name>
</gene>
<organism evidence="2 3">
    <name type="scientific">Volvox reticuliferus</name>
    <dbReference type="NCBI Taxonomy" id="1737510"/>
    <lineage>
        <taxon>Eukaryota</taxon>
        <taxon>Viridiplantae</taxon>
        <taxon>Chlorophyta</taxon>
        <taxon>core chlorophytes</taxon>
        <taxon>Chlorophyceae</taxon>
        <taxon>CS clade</taxon>
        <taxon>Chlamydomonadales</taxon>
        <taxon>Volvocaceae</taxon>
        <taxon>Volvox</taxon>
    </lineage>
</organism>
<dbReference type="EMBL" id="BNCP01000034">
    <property type="protein sequence ID" value="GIL85903.1"/>
    <property type="molecule type" value="Genomic_DNA"/>
</dbReference>
<evidence type="ECO:0000313" key="2">
    <source>
        <dbReference type="EMBL" id="GIL85903.1"/>
    </source>
</evidence>
<comment type="caution">
    <text evidence="2">The sequence shown here is derived from an EMBL/GenBank/DDBJ whole genome shotgun (WGS) entry which is preliminary data.</text>
</comment>
<dbReference type="GO" id="GO:0007035">
    <property type="term" value="P:vacuolar acidification"/>
    <property type="evidence" value="ECO:0007669"/>
    <property type="project" value="TreeGrafter"/>
</dbReference>
<evidence type="ECO:0000313" key="3">
    <source>
        <dbReference type="Proteomes" id="UP000747110"/>
    </source>
</evidence>
<reference evidence="2" key="1">
    <citation type="journal article" date="2021" name="Proc. Natl. Acad. Sci. U.S.A.">
        <title>Three genomes in the algal genus Volvox reveal the fate of a haploid sex-determining region after a transition to homothallism.</title>
        <authorList>
            <person name="Yamamoto K."/>
            <person name="Hamaji T."/>
            <person name="Kawai-Toyooka H."/>
            <person name="Matsuzaki R."/>
            <person name="Takahashi F."/>
            <person name="Nishimura Y."/>
            <person name="Kawachi M."/>
            <person name="Noguchi H."/>
            <person name="Minakuchi Y."/>
            <person name="Umen J.G."/>
            <person name="Toyoda A."/>
            <person name="Nozaki H."/>
        </authorList>
    </citation>
    <scope>NUCLEOTIDE SEQUENCE</scope>
    <source>
        <strain evidence="2">NIES-3786</strain>
    </source>
</reference>
<dbReference type="InterPro" id="IPR052208">
    <property type="entry name" value="DmX-like/RAVE_component"/>
</dbReference>
<feature type="region of interest" description="Disordered" evidence="1">
    <location>
        <begin position="218"/>
        <end position="245"/>
    </location>
</feature>
<dbReference type="OrthoDB" id="538983at2759"/>
<dbReference type="GO" id="GO:0043291">
    <property type="term" value="C:RAVE complex"/>
    <property type="evidence" value="ECO:0007669"/>
    <property type="project" value="TreeGrafter"/>
</dbReference>
<dbReference type="AlphaFoldDB" id="A0A8J4CM02"/>
<feature type="compositionally biased region" description="Low complexity" evidence="1">
    <location>
        <begin position="136"/>
        <end position="161"/>
    </location>
</feature>
<evidence type="ECO:0000256" key="1">
    <source>
        <dbReference type="SAM" id="MobiDB-lite"/>
    </source>
</evidence>
<dbReference type="InterPro" id="IPR015943">
    <property type="entry name" value="WD40/YVTN_repeat-like_dom_sf"/>
</dbReference>
<sequence length="282" mass="28851">RFTLSHTARQCVGRHGRSICFVGDSSSQFLVAGQGDRGGLVGWWDSLAPPSAACVAEIRGRKAVPTVLALMRPDAGGVLVFGDESGELVATDLRMMSAREFIWTIPRVHVGPITAISQWGHSAPGILNVAPPPLTSPTAPAAAGVGATGRPQSSSLSHQPQPAGPFQARMCNLLATGGRDGSLALVDISSGKVISSMERAHCTTRTGLPGLLAAAAASAGSGVGGGPRPVDRSVARRSRPSGASGVTVGGLCCVRDAGLLSCGTDGVVRYHPLSPQLLDLRR</sequence>
<dbReference type="Proteomes" id="UP000747110">
    <property type="component" value="Unassembled WGS sequence"/>
</dbReference>
<keyword evidence="3" id="KW-1185">Reference proteome</keyword>
<accession>A0A8J4CM02</accession>